<dbReference type="PANTHER" id="PTHR32467:SF90">
    <property type="entry name" value="AP2-LIKE ETHYLENE-RESPONSIVE TRANSCRIPTION FACTOR AIL1"/>
    <property type="match status" value="1"/>
</dbReference>
<dbReference type="InterPro" id="IPR001471">
    <property type="entry name" value="AP2/ERF_dom"/>
</dbReference>
<gene>
    <name evidence="8" type="ORF">Agub_g1124</name>
</gene>
<feature type="region of interest" description="Disordered" evidence="6">
    <location>
        <begin position="1393"/>
        <end position="1474"/>
    </location>
</feature>
<comment type="subcellular location">
    <subcellularLocation>
        <location evidence="1">Nucleus</location>
    </subcellularLocation>
</comment>
<dbReference type="Gene3D" id="3.30.730.10">
    <property type="entry name" value="AP2/ERF domain"/>
    <property type="match status" value="1"/>
</dbReference>
<feature type="region of interest" description="Disordered" evidence="6">
    <location>
        <begin position="180"/>
        <end position="265"/>
    </location>
</feature>
<proteinExistence type="predicted"/>
<evidence type="ECO:0000256" key="3">
    <source>
        <dbReference type="ARBA" id="ARBA00023125"/>
    </source>
</evidence>
<keyword evidence="2" id="KW-0805">Transcription regulation</keyword>
<feature type="region of interest" description="Disordered" evidence="6">
    <location>
        <begin position="534"/>
        <end position="662"/>
    </location>
</feature>
<evidence type="ECO:0000259" key="7">
    <source>
        <dbReference type="PROSITE" id="PS51032"/>
    </source>
</evidence>
<dbReference type="Proteomes" id="UP001054857">
    <property type="component" value="Unassembled WGS sequence"/>
</dbReference>
<reference evidence="8 9" key="1">
    <citation type="journal article" date="2021" name="Sci. Rep.">
        <title>Genome sequencing of the multicellular alga Astrephomene provides insights into convergent evolution of germ-soma differentiation.</title>
        <authorList>
            <person name="Yamashita S."/>
            <person name="Yamamoto K."/>
            <person name="Matsuzaki R."/>
            <person name="Suzuki S."/>
            <person name="Yamaguchi H."/>
            <person name="Hirooka S."/>
            <person name="Minakuchi Y."/>
            <person name="Miyagishima S."/>
            <person name="Kawachi M."/>
            <person name="Toyoda A."/>
            <person name="Nozaki H."/>
        </authorList>
    </citation>
    <scope>NUCLEOTIDE SEQUENCE [LARGE SCALE GENOMIC DNA]</scope>
    <source>
        <strain evidence="8 9">NIES-4017</strain>
    </source>
</reference>
<keyword evidence="4" id="KW-0804">Transcription</keyword>
<keyword evidence="9" id="KW-1185">Reference proteome</keyword>
<evidence type="ECO:0000256" key="4">
    <source>
        <dbReference type="ARBA" id="ARBA00023163"/>
    </source>
</evidence>
<dbReference type="GO" id="GO:0005634">
    <property type="term" value="C:nucleus"/>
    <property type="evidence" value="ECO:0007669"/>
    <property type="project" value="UniProtKB-SubCell"/>
</dbReference>
<feature type="domain" description="AP2/ERF" evidence="7">
    <location>
        <begin position="12"/>
        <end position="68"/>
    </location>
</feature>
<protein>
    <recommendedName>
        <fullName evidence="7">AP2/ERF domain-containing protein</fullName>
    </recommendedName>
</protein>
<keyword evidence="3" id="KW-0238">DNA-binding</keyword>
<feature type="compositionally biased region" description="Gly residues" evidence="6">
    <location>
        <begin position="1509"/>
        <end position="1518"/>
    </location>
</feature>
<feature type="compositionally biased region" description="Gly residues" evidence="6">
    <location>
        <begin position="195"/>
        <end position="217"/>
    </location>
</feature>
<keyword evidence="5" id="KW-0539">Nucleus</keyword>
<feature type="compositionally biased region" description="Low complexity" evidence="6">
    <location>
        <begin position="1419"/>
        <end position="1430"/>
    </location>
</feature>
<dbReference type="InterPro" id="IPR036955">
    <property type="entry name" value="AP2/ERF_dom_sf"/>
</dbReference>
<evidence type="ECO:0000313" key="9">
    <source>
        <dbReference type="Proteomes" id="UP001054857"/>
    </source>
</evidence>
<evidence type="ECO:0000256" key="6">
    <source>
        <dbReference type="SAM" id="MobiDB-lite"/>
    </source>
</evidence>
<dbReference type="PROSITE" id="PS51032">
    <property type="entry name" value="AP2_ERF"/>
    <property type="match status" value="1"/>
</dbReference>
<dbReference type="InterPro" id="IPR016177">
    <property type="entry name" value="DNA-bd_dom_sf"/>
</dbReference>
<feature type="compositionally biased region" description="Basic and acidic residues" evidence="6">
    <location>
        <begin position="595"/>
        <end position="609"/>
    </location>
</feature>
<feature type="region of interest" description="Disordered" evidence="6">
    <location>
        <begin position="1503"/>
        <end position="1562"/>
    </location>
</feature>
<dbReference type="EMBL" id="BMAR01000001">
    <property type="protein sequence ID" value="GFR40549.1"/>
    <property type="molecule type" value="Genomic_DNA"/>
</dbReference>
<organism evidence="8 9">
    <name type="scientific">Astrephomene gubernaculifera</name>
    <dbReference type="NCBI Taxonomy" id="47775"/>
    <lineage>
        <taxon>Eukaryota</taxon>
        <taxon>Viridiplantae</taxon>
        <taxon>Chlorophyta</taxon>
        <taxon>core chlorophytes</taxon>
        <taxon>Chlorophyceae</taxon>
        <taxon>CS clade</taxon>
        <taxon>Chlamydomonadales</taxon>
        <taxon>Astrephomenaceae</taxon>
        <taxon>Astrephomene</taxon>
    </lineage>
</organism>
<feature type="compositionally biased region" description="Basic and acidic residues" evidence="6">
    <location>
        <begin position="351"/>
        <end position="360"/>
    </location>
</feature>
<feature type="compositionally biased region" description="Gly residues" evidence="6">
    <location>
        <begin position="252"/>
        <end position="265"/>
    </location>
</feature>
<evidence type="ECO:0000256" key="2">
    <source>
        <dbReference type="ARBA" id="ARBA00023015"/>
    </source>
</evidence>
<accession>A0AAD3HGK2</accession>
<dbReference type="GO" id="GO:0003677">
    <property type="term" value="F:DNA binding"/>
    <property type="evidence" value="ECO:0007669"/>
    <property type="project" value="UniProtKB-KW"/>
</dbReference>
<dbReference type="GO" id="GO:0003700">
    <property type="term" value="F:DNA-binding transcription factor activity"/>
    <property type="evidence" value="ECO:0007669"/>
    <property type="project" value="InterPro"/>
</dbReference>
<feature type="region of interest" description="Disordered" evidence="6">
    <location>
        <begin position="349"/>
        <end position="397"/>
    </location>
</feature>
<feature type="compositionally biased region" description="Low complexity" evidence="6">
    <location>
        <begin position="218"/>
        <end position="239"/>
    </location>
</feature>
<dbReference type="PANTHER" id="PTHR32467">
    <property type="entry name" value="AP2-LIKE ETHYLENE-RESPONSIVE TRANSCRIPTION FACTOR"/>
    <property type="match status" value="1"/>
</dbReference>
<dbReference type="SMART" id="SM00380">
    <property type="entry name" value="AP2"/>
    <property type="match status" value="1"/>
</dbReference>
<evidence type="ECO:0000256" key="1">
    <source>
        <dbReference type="ARBA" id="ARBA00004123"/>
    </source>
</evidence>
<name>A0AAD3HGK2_9CHLO</name>
<feature type="compositionally biased region" description="Low complexity" evidence="6">
    <location>
        <begin position="1458"/>
        <end position="1474"/>
    </location>
</feature>
<comment type="caution">
    <text evidence="8">The sequence shown here is derived from an EMBL/GenBank/DDBJ whole genome shotgun (WGS) entry which is preliminary data.</text>
</comment>
<dbReference type="SUPFAM" id="SSF54171">
    <property type="entry name" value="DNA-binding domain"/>
    <property type="match status" value="1"/>
</dbReference>
<evidence type="ECO:0000256" key="5">
    <source>
        <dbReference type="ARBA" id="ARBA00023242"/>
    </source>
</evidence>
<feature type="region of interest" description="Disordered" evidence="6">
    <location>
        <begin position="1263"/>
        <end position="1291"/>
    </location>
</feature>
<evidence type="ECO:0000313" key="8">
    <source>
        <dbReference type="EMBL" id="GFR40549.1"/>
    </source>
</evidence>
<sequence length="1562" mass="150327">MAHQAGIPELHGYRGVYFNRKSRRWQAGIAAHGRSISLGAYEAEEEAARVYDRAAIRIRGHKAAINFPLSDYLLPSGSLILDLQVEALLLDAFLALGSQDGNVASGRGSAGGAPGAAALAGPQDTPAAIAAFGDLVRQCLSRINRADPGDLQEAAEALGPGYVRLMALITEAAELLAAGGGGSSTQIVDRSAGHDGVGGRSSGGGGSGSGGGGGCSGSGDASAAGRSGAQAGAATTVGADGRRRTSSSQHDGSGGTGSGGTGSGGGGGNCVNGGGFSGSAESCGGQAGVRATADAAAAKGETLLSSGGGSGSGASGQELLGRNVARSQAQLQAQQAPGEAAAELLQMRNSRPRDNARREANSGPVGAEDAAANSGVSRGAAEKRPRSNTPTPGNERQACEIEAEAEPAAAAAAAAANADAGDAGAVLPTLPSIPPIATPSILPPNFMVNICSLLVAHMQQATAQQQQAGAAGTAAAAEGGMSAVPVVQAVRQLQAYGFQLPLLLQCASHLATVGLVPAEHRPALQALVRSCAPPQVGGDQGSRENAAQVAGVSGRGPQEHPSDGSGAGSADDQPHDQARKRGSSSELAAPTHIEAGSRDGGGVKRKEADGAAMPVGGRGASGGGRRDGTAAGGCGTAGGDDRGAEGAQTTKRQKLPALPHEQATAQPAALAAMDVVELTDVAVIGAAFSGSFDPGASLAMAAAALSGPVKPSSMPAAAATMTGAAAPEPLTGSLGTGSGSGLLGSSPQHIGLGRRLFQAVTNQLPPDSELDCLLPPRNGFVGVLYTSPASATQVGAALWDGATLRDLGLYSSDRDARQSVNSSSRLLAGTLAAAAAAQSPSLRHLLGAASGGAPTVAGPRGSLLGPLASARDLGSLGSGSLFRSSGGGAGAGGGGCCSIASGGVTAATVLRSAPFQQQQQQLLLQRPSSRLGAAAAAAGGGLLPGAPSASASGPAGVMSLAASGSVTANGVRNLQHRVFNAFGGGAMGGVAGGGGSSGTAAAPRDSVLLQTLPQERSVAAVLAEAGSVVGGIDVGRLGIAPPPPPPLQPVPRGKAAAMGPAEVALPGTAFGRDLEAVGSCTVKSPITGPYLLSPPDVLPDGSVHLTCQIVVQQAEALSAPDLNSVVARSLTSDKLRSLLGPAALPPASKADGSAAASAHAAACAIVIPVASATGPVTPAVTPPLPLATAPAEEAQQQQQQQHVLKLRYMPYDPSAAPAAAAAKAAAAAHAATGTARESQGAAPNMTAAVVHMTAPSIVAARNGGPASTPAVTGAEQAGVQHASQGGKGSHLGGKDVGRGCGSAAQEAIAGSNDNGDYQAGTGAAGEGTAGAGGEGLGNLTHRRALTASQRELIRQALTAAAAPAGGGAGAGGGGGGVVGEGFKQQMQGCFSANGAGGGGKSRRREGEAQQAANGCLLPGQGVTGQAAATAPRYRRTSSNSGGDSGAPGDQHPVLAGCTANTGSRGAAAAGTNAPTGGFVKDSPAATTTAHAGGSTCATTAGRLPASAAGGAGGRGGVAAGTAEPRPGEGAGDGGRVDVLGGADAASDDGSRPEPARGVDGSA</sequence>